<evidence type="ECO:0000256" key="7">
    <source>
        <dbReference type="ARBA" id="ARBA00023239"/>
    </source>
</evidence>
<sequence>MDSRIQDLTARAMEDNIANATLIKLHQIGTVTETITATRLAQFHGWDAFVSHRSGETPDDFIADLTVALDTGHLKSGAPARGERVANHDQLLRIKEELGATASFAGKHAFRRLVRF</sequence>
<dbReference type="Proteomes" id="UP000001362">
    <property type="component" value="Chromosome"/>
</dbReference>
<dbReference type="GO" id="GO:0004634">
    <property type="term" value="F:phosphopyruvate hydratase activity"/>
    <property type="evidence" value="ECO:0007669"/>
    <property type="project" value="UniProtKB-EC"/>
</dbReference>
<dbReference type="GO" id="GO:0006096">
    <property type="term" value="P:glycolytic process"/>
    <property type="evidence" value="ECO:0007669"/>
    <property type="project" value="UniProtKB-UniPathway"/>
</dbReference>
<evidence type="ECO:0000256" key="6">
    <source>
        <dbReference type="ARBA" id="ARBA00023152"/>
    </source>
</evidence>
<evidence type="ECO:0000256" key="3">
    <source>
        <dbReference type="ARBA" id="ARBA00012058"/>
    </source>
</evidence>
<dbReference type="RefSeq" id="WP_012607236.1">
    <property type="nucleotide sequence ID" value="NC_011761.1"/>
</dbReference>
<evidence type="ECO:0000256" key="8">
    <source>
        <dbReference type="ARBA" id="ARBA00045763"/>
    </source>
</evidence>
<dbReference type="Gene3D" id="3.20.20.120">
    <property type="entry name" value="Enolase-like C-terminal domain"/>
    <property type="match status" value="1"/>
</dbReference>
<organism evidence="10 11">
    <name type="scientific">Acidithiobacillus ferrooxidans (strain ATCC 23270 / DSM 14882 / CIP 104768 / NCIMB 8455)</name>
    <name type="common">Ferrobacillus ferrooxidans (strain ATCC 23270)</name>
    <dbReference type="NCBI Taxonomy" id="243159"/>
    <lineage>
        <taxon>Bacteria</taxon>
        <taxon>Pseudomonadati</taxon>
        <taxon>Pseudomonadota</taxon>
        <taxon>Acidithiobacillia</taxon>
        <taxon>Acidithiobacillales</taxon>
        <taxon>Acidithiobacillaceae</taxon>
        <taxon>Acidithiobacillus</taxon>
    </lineage>
</organism>
<keyword evidence="6" id="KW-0324">Glycolysis</keyword>
<dbReference type="SMART" id="SM01192">
    <property type="entry name" value="Enolase_C"/>
    <property type="match status" value="1"/>
</dbReference>
<keyword evidence="11" id="KW-1185">Reference proteome</keyword>
<dbReference type="PANTHER" id="PTHR11902">
    <property type="entry name" value="ENOLASE"/>
    <property type="match status" value="1"/>
</dbReference>
<evidence type="ECO:0000256" key="1">
    <source>
        <dbReference type="ARBA" id="ARBA00005031"/>
    </source>
</evidence>
<reference evidence="10 11" key="1">
    <citation type="journal article" date="2008" name="BMC Genomics">
        <title>Acidithiobacillus ferrooxidans metabolism: from genome sequence to industrial applications.</title>
        <authorList>
            <person name="Valdes J."/>
            <person name="Pedroso I."/>
            <person name="Quatrini R."/>
            <person name="Dodson R.J."/>
            <person name="Tettelin H."/>
            <person name="Blake R.II."/>
            <person name="Eisen J.A."/>
            <person name="Holmes D.S."/>
        </authorList>
    </citation>
    <scope>NUCLEOTIDE SEQUENCE [LARGE SCALE GENOMIC DNA]</scope>
    <source>
        <strain evidence="11">ATCC 23270 / DSM 14882 / CIP 104768 / NCIMB 8455</strain>
    </source>
</reference>
<dbReference type="GO" id="GO:0000015">
    <property type="term" value="C:phosphopyruvate hydratase complex"/>
    <property type="evidence" value="ECO:0007669"/>
    <property type="project" value="InterPro"/>
</dbReference>
<dbReference type="GeneID" id="65280969"/>
<dbReference type="InterPro" id="IPR036849">
    <property type="entry name" value="Enolase-like_C_sf"/>
</dbReference>
<dbReference type="PANTHER" id="PTHR11902:SF1">
    <property type="entry name" value="ENOLASE"/>
    <property type="match status" value="1"/>
</dbReference>
<dbReference type="STRING" id="243159.AFE_1800"/>
<dbReference type="AlphaFoldDB" id="B7JBQ6"/>
<dbReference type="InterPro" id="IPR000941">
    <property type="entry name" value="Enolase"/>
</dbReference>
<dbReference type="HOGENOM" id="CLU_031223_4_1_6"/>
<proteinExistence type="inferred from homology"/>
<evidence type="ECO:0000256" key="4">
    <source>
        <dbReference type="ARBA" id="ARBA00017068"/>
    </source>
</evidence>
<name>B7JBQ6_ACIF2</name>
<evidence type="ECO:0000256" key="2">
    <source>
        <dbReference type="ARBA" id="ARBA00009604"/>
    </source>
</evidence>
<comment type="function">
    <text evidence="8">Catalyzes the reversible conversion of 2-phosphoglycerate (2-PG) into phosphoenolpyruvate (PEP). It is essential for the degradation of carbohydrates via glycolysis.</text>
</comment>
<evidence type="ECO:0000313" key="10">
    <source>
        <dbReference type="EMBL" id="ACK79710.1"/>
    </source>
</evidence>
<feature type="domain" description="Enolase C-terminal TIM barrel" evidence="9">
    <location>
        <begin position="1"/>
        <end position="112"/>
    </location>
</feature>
<keyword evidence="7" id="KW-0456">Lyase</keyword>
<evidence type="ECO:0000256" key="5">
    <source>
        <dbReference type="ARBA" id="ARBA00022525"/>
    </source>
</evidence>
<dbReference type="eggNOG" id="COG0148">
    <property type="taxonomic scope" value="Bacteria"/>
</dbReference>
<comment type="pathway">
    <text evidence="1">Carbohydrate degradation; glycolysis; pyruvate from D-glyceraldehyde 3-phosphate: step 4/5.</text>
</comment>
<evidence type="ECO:0000259" key="9">
    <source>
        <dbReference type="SMART" id="SM01192"/>
    </source>
</evidence>
<dbReference type="GO" id="GO:0000287">
    <property type="term" value="F:magnesium ion binding"/>
    <property type="evidence" value="ECO:0007669"/>
    <property type="project" value="InterPro"/>
</dbReference>
<dbReference type="PRINTS" id="PR00148">
    <property type="entry name" value="ENOLASE"/>
</dbReference>
<dbReference type="PaxDb" id="243159-AFE_1800"/>
<keyword evidence="5" id="KW-0964">Secreted</keyword>
<comment type="similarity">
    <text evidence="2">Belongs to the enolase family.</text>
</comment>
<dbReference type="SUPFAM" id="SSF51604">
    <property type="entry name" value="Enolase C-terminal domain-like"/>
    <property type="match status" value="1"/>
</dbReference>
<dbReference type="UniPathway" id="UPA00109">
    <property type="reaction ID" value="UER00187"/>
</dbReference>
<dbReference type="InterPro" id="IPR020810">
    <property type="entry name" value="Enolase_C"/>
</dbReference>
<gene>
    <name evidence="10" type="ordered locus">AFE_1800</name>
</gene>
<dbReference type="EC" id="4.2.1.11" evidence="3"/>
<dbReference type="Pfam" id="PF00113">
    <property type="entry name" value="Enolase_C"/>
    <property type="match status" value="1"/>
</dbReference>
<protein>
    <recommendedName>
        <fullName evidence="4">Enolase</fullName>
        <ecNumber evidence="3">4.2.1.11</ecNumber>
    </recommendedName>
</protein>
<accession>B7JBQ6</accession>
<evidence type="ECO:0000313" key="11">
    <source>
        <dbReference type="Proteomes" id="UP000001362"/>
    </source>
</evidence>
<dbReference type="KEGG" id="afr:AFE_1800"/>
<dbReference type="EMBL" id="CP001219">
    <property type="protein sequence ID" value="ACK79710.1"/>
    <property type="molecule type" value="Genomic_DNA"/>
</dbReference>